<evidence type="ECO:0000259" key="3">
    <source>
        <dbReference type="SMART" id="SM01017"/>
    </source>
</evidence>
<reference evidence="4" key="1">
    <citation type="submission" date="2020-07" db="EMBL/GenBank/DDBJ databases">
        <title>The High-quality genome of the commercially important snow crab, Chionoecetes opilio.</title>
        <authorList>
            <person name="Jeong J.-H."/>
            <person name="Ryu S."/>
        </authorList>
    </citation>
    <scope>NUCLEOTIDE SEQUENCE</scope>
    <source>
        <strain evidence="4">MADBK_172401_WGS</strain>
        <tissue evidence="4">Digestive gland</tissue>
    </source>
</reference>
<dbReference type="GO" id="GO:0015031">
    <property type="term" value="P:protein transport"/>
    <property type="evidence" value="ECO:0007669"/>
    <property type="project" value="TreeGrafter"/>
</dbReference>
<dbReference type="Proteomes" id="UP000770661">
    <property type="component" value="Unassembled WGS sequence"/>
</dbReference>
<evidence type="ECO:0000256" key="2">
    <source>
        <dbReference type="SAM" id="MobiDB-lite"/>
    </source>
</evidence>
<dbReference type="InterPro" id="IPR014752">
    <property type="entry name" value="Arrestin-like_C"/>
</dbReference>
<sequence>MGVKLEVVLDPEQPSYTNGQEVTGWVKVTADAVTACKAVLARARGVAEVGWAEDGEDTVSDSETFFDNTVTVWAGASYGENFMPGEFSLPFSFRLPDHLPPTYEGQHGHIRYSVEAQNEVQWGAVSNALARFKVTPIHDLNADPKIAEMLPLRKEENYCCWCCEEGPVIVSLTAEKGGYVAGEYVLLTGEITNKTSKVVEEAVISLHQTITFHASGSSKNVKTKLQEVKRPGMSEGATDVWLSVPIHIPDYAVSLDHCNIITVEYKIKVSFVTVPEVTFVTVPQVSFLVAGYWSVDADNTFKIGTVPVGKPAFTLEGAVSNSLSPSAPPLDPHPPPVIEQPRPLGPLPPLGLGDPVLEGREGEGGHNLTVL</sequence>
<dbReference type="PANTHER" id="PTHR11188:SF176">
    <property type="entry name" value="ARRESTIN DOMAIN-CONTAINING PROTEIN 1"/>
    <property type="match status" value="1"/>
</dbReference>
<feature type="region of interest" description="Disordered" evidence="2">
    <location>
        <begin position="321"/>
        <end position="371"/>
    </location>
</feature>
<dbReference type="InterPro" id="IPR011022">
    <property type="entry name" value="Arrestin_C-like"/>
</dbReference>
<dbReference type="Gene3D" id="2.60.40.640">
    <property type="match status" value="2"/>
</dbReference>
<dbReference type="AlphaFoldDB" id="A0A8J4YCK7"/>
<feature type="domain" description="Arrestin C-terminal-like" evidence="3">
    <location>
        <begin position="164"/>
        <end position="284"/>
    </location>
</feature>
<gene>
    <name evidence="4" type="primary">ARRDC3_0</name>
    <name evidence="4" type="ORF">GWK47_004985</name>
</gene>
<name>A0A8J4YCK7_CHIOP</name>
<dbReference type="InterPro" id="IPR050357">
    <property type="entry name" value="Arrestin_domain-protein"/>
</dbReference>
<dbReference type="OrthoDB" id="2333384at2759"/>
<evidence type="ECO:0000256" key="1">
    <source>
        <dbReference type="ARBA" id="ARBA00005298"/>
    </source>
</evidence>
<feature type="compositionally biased region" description="Pro residues" evidence="2">
    <location>
        <begin position="326"/>
        <end position="349"/>
    </location>
</feature>
<dbReference type="SMART" id="SM01017">
    <property type="entry name" value="Arrestin_C"/>
    <property type="match status" value="1"/>
</dbReference>
<dbReference type="InterPro" id="IPR014756">
    <property type="entry name" value="Ig_E-set"/>
</dbReference>
<accession>A0A8J4YCK7</accession>
<dbReference type="InterPro" id="IPR011021">
    <property type="entry name" value="Arrestin-like_N"/>
</dbReference>
<dbReference type="PANTHER" id="PTHR11188">
    <property type="entry name" value="ARRESTIN DOMAIN CONTAINING PROTEIN"/>
    <property type="match status" value="1"/>
</dbReference>
<dbReference type="Pfam" id="PF00339">
    <property type="entry name" value="Arrestin_N"/>
    <property type="match status" value="1"/>
</dbReference>
<evidence type="ECO:0000313" key="5">
    <source>
        <dbReference type="Proteomes" id="UP000770661"/>
    </source>
</evidence>
<proteinExistence type="inferred from homology"/>
<dbReference type="GO" id="GO:0005737">
    <property type="term" value="C:cytoplasm"/>
    <property type="evidence" value="ECO:0007669"/>
    <property type="project" value="TreeGrafter"/>
</dbReference>
<protein>
    <submittedName>
        <fullName evidence="4">Arrestin domain-containing protein 3</fullName>
    </submittedName>
</protein>
<organism evidence="4 5">
    <name type="scientific">Chionoecetes opilio</name>
    <name type="common">Atlantic snow crab</name>
    <name type="synonym">Cancer opilio</name>
    <dbReference type="NCBI Taxonomy" id="41210"/>
    <lineage>
        <taxon>Eukaryota</taxon>
        <taxon>Metazoa</taxon>
        <taxon>Ecdysozoa</taxon>
        <taxon>Arthropoda</taxon>
        <taxon>Crustacea</taxon>
        <taxon>Multicrustacea</taxon>
        <taxon>Malacostraca</taxon>
        <taxon>Eumalacostraca</taxon>
        <taxon>Eucarida</taxon>
        <taxon>Decapoda</taxon>
        <taxon>Pleocyemata</taxon>
        <taxon>Brachyura</taxon>
        <taxon>Eubrachyura</taxon>
        <taxon>Majoidea</taxon>
        <taxon>Majidae</taxon>
        <taxon>Chionoecetes</taxon>
    </lineage>
</organism>
<keyword evidence="5" id="KW-1185">Reference proteome</keyword>
<comment type="similarity">
    <text evidence="1">Belongs to the arrestin family.</text>
</comment>
<evidence type="ECO:0000313" key="4">
    <source>
        <dbReference type="EMBL" id="KAG0724717.1"/>
    </source>
</evidence>
<dbReference type="SUPFAM" id="SSF81296">
    <property type="entry name" value="E set domains"/>
    <property type="match status" value="2"/>
</dbReference>
<comment type="caution">
    <text evidence="4">The sequence shown here is derived from an EMBL/GenBank/DDBJ whole genome shotgun (WGS) entry which is preliminary data.</text>
</comment>
<dbReference type="Pfam" id="PF02752">
    <property type="entry name" value="Arrestin_C"/>
    <property type="match status" value="1"/>
</dbReference>
<dbReference type="EMBL" id="JACEEZ010006503">
    <property type="protein sequence ID" value="KAG0724717.1"/>
    <property type="molecule type" value="Genomic_DNA"/>
</dbReference>